<name>A0A6J5L3Y2_9CAUD</name>
<organism evidence="1">
    <name type="scientific">uncultured Caudovirales phage</name>
    <dbReference type="NCBI Taxonomy" id="2100421"/>
    <lineage>
        <taxon>Viruses</taxon>
        <taxon>Duplodnaviria</taxon>
        <taxon>Heunggongvirae</taxon>
        <taxon>Uroviricota</taxon>
        <taxon>Caudoviricetes</taxon>
        <taxon>Peduoviridae</taxon>
        <taxon>Maltschvirus</taxon>
        <taxon>Maltschvirus maltsch</taxon>
    </lineage>
</organism>
<dbReference type="GO" id="GO:0006260">
    <property type="term" value="P:DNA replication"/>
    <property type="evidence" value="ECO:0007669"/>
    <property type="project" value="InterPro"/>
</dbReference>
<protein>
    <submittedName>
        <fullName evidence="1">Clamp loader small subunit</fullName>
    </submittedName>
</protein>
<dbReference type="Gene3D" id="1.20.272.50">
    <property type="entry name" value="Bacteriophage clamp loader A subunit, A' domain"/>
    <property type="match status" value="1"/>
</dbReference>
<dbReference type="InterPro" id="IPR031868">
    <property type="entry name" value="Phage_clamp_gp62"/>
</dbReference>
<dbReference type="EMBL" id="LR796208">
    <property type="protein sequence ID" value="CAB4127240.1"/>
    <property type="molecule type" value="Genomic_DNA"/>
</dbReference>
<gene>
    <name evidence="1" type="ORF">UFOVP84_88</name>
</gene>
<dbReference type="GO" id="GO:0003677">
    <property type="term" value="F:DNA binding"/>
    <property type="evidence" value="ECO:0007669"/>
    <property type="project" value="InterPro"/>
</dbReference>
<reference evidence="1" key="1">
    <citation type="submission" date="2020-04" db="EMBL/GenBank/DDBJ databases">
        <authorList>
            <person name="Chiriac C."/>
            <person name="Salcher M."/>
            <person name="Ghai R."/>
            <person name="Kavagutti S V."/>
        </authorList>
    </citation>
    <scope>NUCLEOTIDE SEQUENCE</scope>
</reference>
<sequence length="125" mass="14810">MNPFDFINAITQTKEDLFKDPQASKDYNAFMVNRGLSQYPDTILYANEMNMHYNLDSDMQFKYLINTITKKKRFSKWAKKDKDSKSFLLVKEYFKYSDEKARQALDILTSDQLAIIEQKLYKGGY</sequence>
<dbReference type="Pfam" id="PF16790">
    <property type="entry name" value="Phage_clamp_A"/>
    <property type="match status" value="1"/>
</dbReference>
<accession>A0A6J5L3Y2</accession>
<proteinExistence type="predicted"/>
<evidence type="ECO:0000313" key="1">
    <source>
        <dbReference type="EMBL" id="CAB4127240.1"/>
    </source>
</evidence>